<gene>
    <name evidence="1" type="ORF">AVEN_141092_1</name>
</gene>
<dbReference type="Proteomes" id="UP000499080">
    <property type="component" value="Unassembled WGS sequence"/>
</dbReference>
<sequence>TATDLSQQLTASITTTVSGYTLYRRLREPAGLSKFSTQLRLSVSGAENMLSGQQHTGIVCSFRTNPGFLCNLIYMSFYGDQQGPVRAKKISLNITVAEALVWNSIILSSLTVLRAQSGNKKGHIYGDIVLKQHVPLFRGAMGADFIFPNENVVLTVQPRWTNVL</sequence>
<accession>A0A4Y2C1K0</accession>
<keyword evidence="2" id="KW-1185">Reference proteome</keyword>
<evidence type="ECO:0000313" key="2">
    <source>
        <dbReference type="Proteomes" id="UP000499080"/>
    </source>
</evidence>
<evidence type="ECO:0000313" key="1">
    <source>
        <dbReference type="EMBL" id="GBL98013.1"/>
    </source>
</evidence>
<feature type="non-terminal residue" evidence="1">
    <location>
        <position position="1"/>
    </location>
</feature>
<protein>
    <submittedName>
        <fullName evidence="1">Uncharacterized protein</fullName>
    </submittedName>
</protein>
<dbReference type="AlphaFoldDB" id="A0A4Y2C1K0"/>
<dbReference type="EMBL" id="BGPR01237502">
    <property type="protein sequence ID" value="GBL98013.1"/>
    <property type="molecule type" value="Genomic_DNA"/>
</dbReference>
<comment type="caution">
    <text evidence="1">The sequence shown here is derived from an EMBL/GenBank/DDBJ whole genome shotgun (WGS) entry which is preliminary data.</text>
</comment>
<organism evidence="1 2">
    <name type="scientific">Araneus ventricosus</name>
    <name type="common">Orbweaver spider</name>
    <name type="synonym">Epeira ventricosa</name>
    <dbReference type="NCBI Taxonomy" id="182803"/>
    <lineage>
        <taxon>Eukaryota</taxon>
        <taxon>Metazoa</taxon>
        <taxon>Ecdysozoa</taxon>
        <taxon>Arthropoda</taxon>
        <taxon>Chelicerata</taxon>
        <taxon>Arachnida</taxon>
        <taxon>Araneae</taxon>
        <taxon>Araneomorphae</taxon>
        <taxon>Entelegynae</taxon>
        <taxon>Araneoidea</taxon>
        <taxon>Araneidae</taxon>
        <taxon>Araneus</taxon>
    </lineage>
</organism>
<name>A0A4Y2C1K0_ARAVE</name>
<reference evidence="1 2" key="1">
    <citation type="journal article" date="2019" name="Sci. Rep.">
        <title>Orb-weaving spider Araneus ventricosus genome elucidates the spidroin gene catalogue.</title>
        <authorList>
            <person name="Kono N."/>
            <person name="Nakamura H."/>
            <person name="Ohtoshi R."/>
            <person name="Moran D.A.P."/>
            <person name="Shinohara A."/>
            <person name="Yoshida Y."/>
            <person name="Fujiwara M."/>
            <person name="Mori M."/>
            <person name="Tomita M."/>
            <person name="Arakawa K."/>
        </authorList>
    </citation>
    <scope>NUCLEOTIDE SEQUENCE [LARGE SCALE GENOMIC DNA]</scope>
</reference>
<proteinExistence type="predicted"/>